<dbReference type="SUPFAM" id="SSF53448">
    <property type="entry name" value="Nucleotide-diphospho-sugar transferases"/>
    <property type="match status" value="1"/>
</dbReference>
<evidence type="ECO:0000313" key="2">
    <source>
        <dbReference type="EMBL" id="UTI66359.1"/>
    </source>
</evidence>
<dbReference type="Gene3D" id="3.90.550.10">
    <property type="entry name" value="Spore Coat Polysaccharide Biosynthesis Protein SpsA, Chain A"/>
    <property type="match status" value="1"/>
</dbReference>
<protein>
    <submittedName>
        <fullName evidence="2">Glycosyltransferase</fullName>
        <ecNumber evidence="2">2.4.-.-</ecNumber>
    </submittedName>
</protein>
<dbReference type="EC" id="2.4.-.-" evidence="2"/>
<dbReference type="RefSeq" id="WP_254573030.1">
    <property type="nucleotide sequence ID" value="NZ_CP098502.1"/>
</dbReference>
<dbReference type="EMBL" id="CP098502">
    <property type="protein sequence ID" value="UTI66359.1"/>
    <property type="molecule type" value="Genomic_DNA"/>
</dbReference>
<dbReference type="Proteomes" id="UP001056035">
    <property type="component" value="Chromosome"/>
</dbReference>
<feature type="domain" description="Glycosyltransferase 2-like" evidence="1">
    <location>
        <begin position="5"/>
        <end position="122"/>
    </location>
</feature>
<dbReference type="InterPro" id="IPR050834">
    <property type="entry name" value="Glycosyltransf_2"/>
</dbReference>
<keyword evidence="2" id="KW-0328">Glycosyltransferase</keyword>
<dbReference type="PANTHER" id="PTHR43685">
    <property type="entry name" value="GLYCOSYLTRANSFERASE"/>
    <property type="match status" value="1"/>
</dbReference>
<accession>A0ABY5DZH7</accession>
<dbReference type="GO" id="GO:0016757">
    <property type="term" value="F:glycosyltransferase activity"/>
    <property type="evidence" value="ECO:0007669"/>
    <property type="project" value="UniProtKB-KW"/>
</dbReference>
<proteinExistence type="predicted"/>
<evidence type="ECO:0000313" key="3">
    <source>
        <dbReference type="Proteomes" id="UP001056035"/>
    </source>
</evidence>
<dbReference type="PANTHER" id="PTHR43685:SF2">
    <property type="entry name" value="GLYCOSYLTRANSFERASE 2-LIKE DOMAIN-CONTAINING PROTEIN"/>
    <property type="match status" value="1"/>
</dbReference>
<name>A0ABY5DZH7_9ACTN</name>
<dbReference type="Pfam" id="PF00535">
    <property type="entry name" value="Glycos_transf_2"/>
    <property type="match status" value="1"/>
</dbReference>
<reference evidence="2 3" key="1">
    <citation type="submission" date="2022-06" db="EMBL/GenBank/DDBJ databases">
        <title>Paraconexibacter antarcticus.</title>
        <authorList>
            <person name="Kim C.S."/>
        </authorList>
    </citation>
    <scope>NUCLEOTIDE SEQUENCE [LARGE SCALE GENOMIC DNA]</scope>
    <source>
        <strain evidence="2 3">02-257</strain>
    </source>
</reference>
<gene>
    <name evidence="2" type="ORF">NBH00_09150</name>
</gene>
<organism evidence="2 3">
    <name type="scientific">Paraconexibacter antarcticus</name>
    <dbReference type="NCBI Taxonomy" id="2949664"/>
    <lineage>
        <taxon>Bacteria</taxon>
        <taxon>Bacillati</taxon>
        <taxon>Actinomycetota</taxon>
        <taxon>Thermoleophilia</taxon>
        <taxon>Solirubrobacterales</taxon>
        <taxon>Paraconexibacteraceae</taxon>
        <taxon>Paraconexibacter</taxon>
    </lineage>
</organism>
<keyword evidence="3" id="KW-1185">Reference proteome</keyword>
<keyword evidence="2" id="KW-0808">Transferase</keyword>
<dbReference type="InterPro" id="IPR029044">
    <property type="entry name" value="Nucleotide-diphossugar_trans"/>
</dbReference>
<sequence>MPLVSILVPVYNGERWLGRALDSALAQTHADVEVLVGDDCSTDGSRALAAAYAAVDPRVRLLDDAGRNLGAPANQVRLHRAARGAFVKPLLQDDLLAPDCVATLLAPLLADEQIVLATSKRGLIDAAGARLPDQPWTMALTTGDAVMDGTSYGDAMLVRTANLVGEVTTALYRAGVVAPENLWHLGGREYRANGDIVLWLKLLAGRRAFYTPRELSSFRQHGAQSSQSPAVILGGRLEWARLGLAAREHGYLADPAQEHAALVRAAQLAGGALGTAAAHPGLLAELTAALTPLLARLDALGGQAAAAA</sequence>
<dbReference type="InterPro" id="IPR001173">
    <property type="entry name" value="Glyco_trans_2-like"/>
</dbReference>
<evidence type="ECO:0000259" key="1">
    <source>
        <dbReference type="Pfam" id="PF00535"/>
    </source>
</evidence>